<comment type="cofactor">
    <cofactor evidence="1">
        <name>[3Fe-4S] cluster</name>
        <dbReference type="ChEBI" id="CHEBI:21137"/>
    </cofactor>
</comment>
<evidence type="ECO:0000256" key="7">
    <source>
        <dbReference type="ARBA" id="ARBA00023291"/>
    </source>
</evidence>
<protein>
    <submittedName>
        <fullName evidence="8">Ferredoxin</fullName>
    </submittedName>
</protein>
<evidence type="ECO:0000256" key="1">
    <source>
        <dbReference type="ARBA" id="ARBA00001927"/>
    </source>
</evidence>
<dbReference type="InterPro" id="IPR051269">
    <property type="entry name" value="Fe-S_cluster_ET"/>
</dbReference>
<reference evidence="8 9" key="1">
    <citation type="submission" date="2021-06" db="EMBL/GenBank/DDBJ databases">
        <title>Actinomycetes sequencing.</title>
        <authorList>
            <person name="Shan Q."/>
        </authorList>
    </citation>
    <scope>NUCLEOTIDE SEQUENCE [LARGE SCALE GENOMIC DNA]</scope>
    <source>
        <strain evidence="8 9">NEAU-G5</strain>
    </source>
</reference>
<keyword evidence="7" id="KW-0003">3Fe-4S</keyword>
<dbReference type="Pfam" id="PF13459">
    <property type="entry name" value="Fer4_15"/>
    <property type="match status" value="1"/>
</dbReference>
<evidence type="ECO:0000313" key="9">
    <source>
        <dbReference type="Proteomes" id="UP000733379"/>
    </source>
</evidence>
<dbReference type="Gene3D" id="3.30.70.20">
    <property type="match status" value="1"/>
</dbReference>
<evidence type="ECO:0000313" key="8">
    <source>
        <dbReference type="EMBL" id="MBU3067766.1"/>
    </source>
</evidence>
<dbReference type="PANTHER" id="PTHR36923:SF3">
    <property type="entry name" value="FERREDOXIN"/>
    <property type="match status" value="1"/>
</dbReference>
<evidence type="ECO:0000256" key="6">
    <source>
        <dbReference type="ARBA" id="ARBA00023014"/>
    </source>
</evidence>
<comment type="caution">
    <text evidence="8">The sequence shown here is derived from an EMBL/GenBank/DDBJ whole genome shotgun (WGS) entry which is preliminary data.</text>
</comment>
<dbReference type="PANTHER" id="PTHR36923">
    <property type="entry name" value="FERREDOXIN"/>
    <property type="match status" value="1"/>
</dbReference>
<organism evidence="8 9">
    <name type="scientific">Nocardia albiluteola</name>
    <dbReference type="NCBI Taxonomy" id="2842303"/>
    <lineage>
        <taxon>Bacteria</taxon>
        <taxon>Bacillati</taxon>
        <taxon>Actinomycetota</taxon>
        <taxon>Actinomycetes</taxon>
        <taxon>Mycobacteriales</taxon>
        <taxon>Nocardiaceae</taxon>
        <taxon>Nocardia</taxon>
    </lineage>
</organism>
<evidence type="ECO:0000256" key="5">
    <source>
        <dbReference type="ARBA" id="ARBA00023004"/>
    </source>
</evidence>
<dbReference type="Proteomes" id="UP000733379">
    <property type="component" value="Unassembled WGS sequence"/>
</dbReference>
<evidence type="ECO:0000256" key="3">
    <source>
        <dbReference type="ARBA" id="ARBA00022723"/>
    </source>
</evidence>
<proteinExistence type="predicted"/>
<accession>A0ABS6BE47</accession>
<gene>
    <name evidence="8" type="ORF">KO481_40390</name>
</gene>
<keyword evidence="4" id="KW-0249">Electron transport</keyword>
<dbReference type="EMBL" id="JAHKNI010000025">
    <property type="protein sequence ID" value="MBU3067766.1"/>
    <property type="molecule type" value="Genomic_DNA"/>
</dbReference>
<name>A0ABS6BE47_9NOCA</name>
<evidence type="ECO:0000256" key="4">
    <source>
        <dbReference type="ARBA" id="ARBA00022982"/>
    </source>
</evidence>
<keyword evidence="5" id="KW-0408">Iron</keyword>
<sequence>MKIELDRNRCEGHAMCEAAAPSFFSVDEEGDLTVLEERVSESDKAAVNSAVLSCPVAALKLLSE</sequence>
<keyword evidence="9" id="KW-1185">Reference proteome</keyword>
<keyword evidence="3" id="KW-0479">Metal-binding</keyword>
<keyword evidence="6" id="KW-0411">Iron-sulfur</keyword>
<evidence type="ECO:0000256" key="2">
    <source>
        <dbReference type="ARBA" id="ARBA00022448"/>
    </source>
</evidence>
<dbReference type="SUPFAM" id="SSF54862">
    <property type="entry name" value="4Fe-4S ferredoxins"/>
    <property type="match status" value="1"/>
</dbReference>
<dbReference type="RefSeq" id="WP_215923847.1">
    <property type="nucleotide sequence ID" value="NZ_JAHKNI010000025.1"/>
</dbReference>
<keyword evidence="2" id="KW-0813">Transport</keyword>